<sequence>MKFTAKRVVVSVAVAGIAVVGVGATVIATAADPVSPEITSPAPAEAGHGDEGRYTTGDYVLNVHELDDDGAGVTTAIGPHTTYYSKTLHGTGNRRHTVVKFSAGPESDAPIVFSYPVPAAGRAVYCVATGTEAAPQVRCETTALPAR</sequence>
<evidence type="ECO:0000313" key="2">
    <source>
        <dbReference type="EMBL" id="SED05107.1"/>
    </source>
</evidence>
<accession>A0A1H4XHL6</accession>
<keyword evidence="3" id="KW-1185">Reference proteome</keyword>
<dbReference type="EMBL" id="FNSO01000004">
    <property type="protein sequence ID" value="SED05107.1"/>
    <property type="molecule type" value="Genomic_DNA"/>
</dbReference>
<dbReference type="STRING" id="208445.SAMN04489727_6184"/>
<dbReference type="Proteomes" id="UP000199622">
    <property type="component" value="Unassembled WGS sequence"/>
</dbReference>
<reference evidence="3" key="1">
    <citation type="submission" date="2016-10" db="EMBL/GenBank/DDBJ databases">
        <authorList>
            <person name="Varghese N."/>
            <person name="Submissions S."/>
        </authorList>
    </citation>
    <scope>NUCLEOTIDE SEQUENCE [LARGE SCALE GENOMIC DNA]</scope>
    <source>
        <strain evidence="3">DSM 44544</strain>
    </source>
</reference>
<evidence type="ECO:0000313" key="3">
    <source>
        <dbReference type="Proteomes" id="UP000199622"/>
    </source>
</evidence>
<dbReference type="RefSeq" id="WP_091313902.1">
    <property type="nucleotide sequence ID" value="NZ_FNSO01000004.1"/>
</dbReference>
<protein>
    <submittedName>
        <fullName evidence="2">Uncharacterized protein</fullName>
    </submittedName>
</protein>
<proteinExistence type="predicted"/>
<feature type="region of interest" description="Disordered" evidence="1">
    <location>
        <begin position="34"/>
        <end position="53"/>
    </location>
</feature>
<name>A0A1H4XHL6_9PSEU</name>
<evidence type="ECO:0000256" key="1">
    <source>
        <dbReference type="SAM" id="MobiDB-lite"/>
    </source>
</evidence>
<organism evidence="2 3">
    <name type="scientific">Amycolatopsis tolypomycina</name>
    <dbReference type="NCBI Taxonomy" id="208445"/>
    <lineage>
        <taxon>Bacteria</taxon>
        <taxon>Bacillati</taxon>
        <taxon>Actinomycetota</taxon>
        <taxon>Actinomycetes</taxon>
        <taxon>Pseudonocardiales</taxon>
        <taxon>Pseudonocardiaceae</taxon>
        <taxon>Amycolatopsis</taxon>
    </lineage>
</organism>
<dbReference type="AlphaFoldDB" id="A0A1H4XHL6"/>
<dbReference type="OrthoDB" id="3625487at2"/>
<gene>
    <name evidence="2" type="ORF">SAMN04489727_6184</name>
</gene>